<feature type="domain" description="Solute-binding protein family 3/N-terminal" evidence="6">
    <location>
        <begin position="69"/>
        <end position="300"/>
    </location>
</feature>
<dbReference type="PANTHER" id="PTHR35936">
    <property type="entry name" value="MEMBRANE-BOUND LYTIC MUREIN TRANSGLYCOSYLASE F"/>
    <property type="match status" value="1"/>
</dbReference>
<evidence type="ECO:0000313" key="9">
    <source>
        <dbReference type="Proteomes" id="UP000283128"/>
    </source>
</evidence>
<comment type="similarity">
    <text evidence="2 4">Belongs to the bacterial solute-binding protein 3 family.</text>
</comment>
<dbReference type="Gene3D" id="3.40.190.10">
    <property type="entry name" value="Periplasmic binding protein-like II"/>
    <property type="match status" value="2"/>
</dbReference>
<dbReference type="SUPFAM" id="SSF53850">
    <property type="entry name" value="Periplasmic binding protein-like II"/>
    <property type="match status" value="1"/>
</dbReference>
<dbReference type="PANTHER" id="PTHR35936:SF17">
    <property type="entry name" value="ARGININE-BINDING EXTRACELLULAR PROTEIN ARTP"/>
    <property type="match status" value="1"/>
</dbReference>
<feature type="signal peptide" evidence="5">
    <location>
        <begin position="1"/>
        <end position="23"/>
    </location>
</feature>
<evidence type="ECO:0000256" key="1">
    <source>
        <dbReference type="ARBA" id="ARBA00004196"/>
    </source>
</evidence>
<dbReference type="GO" id="GO:0015276">
    <property type="term" value="F:ligand-gated monoatomic ion channel activity"/>
    <property type="evidence" value="ECO:0007669"/>
    <property type="project" value="InterPro"/>
</dbReference>
<dbReference type="AlphaFoldDB" id="A0A3S2YZR7"/>
<dbReference type="SMART" id="SM00062">
    <property type="entry name" value="PBPb"/>
    <property type="match status" value="1"/>
</dbReference>
<gene>
    <name evidence="8" type="ORF">EOT10_18895</name>
</gene>
<dbReference type="SMART" id="SM00079">
    <property type="entry name" value="PBPe"/>
    <property type="match status" value="1"/>
</dbReference>
<dbReference type="PROSITE" id="PS01039">
    <property type="entry name" value="SBP_BACTERIAL_3"/>
    <property type="match status" value="1"/>
</dbReference>
<feature type="chain" id="PRO_5039274661" evidence="5">
    <location>
        <begin position="24"/>
        <end position="308"/>
    </location>
</feature>
<feature type="domain" description="Ionotropic glutamate receptor C-terminal" evidence="7">
    <location>
        <begin position="69"/>
        <end position="300"/>
    </location>
</feature>
<dbReference type="EMBL" id="RZYA01000008">
    <property type="protein sequence ID" value="RVU23123.1"/>
    <property type="molecule type" value="Genomic_DNA"/>
</dbReference>
<dbReference type="PROSITE" id="PS51257">
    <property type="entry name" value="PROKAR_LIPOPROTEIN"/>
    <property type="match status" value="1"/>
</dbReference>
<reference evidence="8 9" key="1">
    <citation type="submission" date="2019-01" db="EMBL/GenBank/DDBJ databases">
        <title>Genome sequences of Streptomyces and Rhizobium isolates collected from root and soil.</title>
        <authorList>
            <person name="Chhettri S."/>
            <person name="Sevigny J.L."/>
            <person name="Sen A."/>
            <person name="Ennis N."/>
            <person name="Tisa L."/>
        </authorList>
    </citation>
    <scope>NUCLEOTIDE SEQUENCE [LARGE SCALE GENOMIC DNA]</scope>
    <source>
        <strain evidence="8 9">San01</strain>
    </source>
</reference>
<name>A0A3S2YZR7_9ACTN</name>
<dbReference type="CDD" id="cd01004">
    <property type="entry name" value="PBP2_MidA_like"/>
    <property type="match status" value="1"/>
</dbReference>
<proteinExistence type="inferred from homology"/>
<dbReference type="OrthoDB" id="4577708at2"/>
<evidence type="ECO:0000256" key="3">
    <source>
        <dbReference type="ARBA" id="ARBA00022729"/>
    </source>
</evidence>
<dbReference type="InterPro" id="IPR001638">
    <property type="entry name" value="Solute-binding_3/MltF_N"/>
</dbReference>
<evidence type="ECO:0000256" key="5">
    <source>
        <dbReference type="SAM" id="SignalP"/>
    </source>
</evidence>
<keyword evidence="3 5" id="KW-0732">Signal</keyword>
<evidence type="ECO:0000259" key="6">
    <source>
        <dbReference type="SMART" id="SM00062"/>
    </source>
</evidence>
<dbReference type="GO" id="GO:0030313">
    <property type="term" value="C:cell envelope"/>
    <property type="evidence" value="ECO:0007669"/>
    <property type="project" value="UniProtKB-SubCell"/>
</dbReference>
<evidence type="ECO:0000313" key="8">
    <source>
        <dbReference type="EMBL" id="RVU23123.1"/>
    </source>
</evidence>
<dbReference type="InterPro" id="IPR018313">
    <property type="entry name" value="SBP_3_CS"/>
</dbReference>
<dbReference type="Proteomes" id="UP000283128">
    <property type="component" value="Unassembled WGS sequence"/>
</dbReference>
<dbReference type="Pfam" id="PF00497">
    <property type="entry name" value="SBP_bac_3"/>
    <property type="match status" value="1"/>
</dbReference>
<dbReference type="InterPro" id="IPR001320">
    <property type="entry name" value="Iontro_rcpt_C"/>
</dbReference>
<accession>A0A3S2YZR7</accession>
<evidence type="ECO:0000256" key="4">
    <source>
        <dbReference type="RuleBase" id="RU003744"/>
    </source>
</evidence>
<protein>
    <submittedName>
        <fullName evidence="8">ABC transporter substrate-binding protein</fullName>
    </submittedName>
</protein>
<comment type="caution">
    <text evidence="8">The sequence shown here is derived from an EMBL/GenBank/DDBJ whole genome shotgun (WGS) entry which is preliminary data.</text>
</comment>
<evidence type="ECO:0000256" key="2">
    <source>
        <dbReference type="ARBA" id="ARBA00010333"/>
    </source>
</evidence>
<evidence type="ECO:0000259" key="7">
    <source>
        <dbReference type="SMART" id="SM00079"/>
    </source>
</evidence>
<dbReference type="GO" id="GO:0016020">
    <property type="term" value="C:membrane"/>
    <property type="evidence" value="ECO:0007669"/>
    <property type="project" value="InterPro"/>
</dbReference>
<comment type="subcellular location">
    <subcellularLocation>
        <location evidence="1">Cell envelope</location>
    </subcellularLocation>
</comment>
<dbReference type="RefSeq" id="WP_127829407.1">
    <property type="nucleotide sequence ID" value="NZ_RZYA01000008.1"/>
</dbReference>
<sequence>MRHSIRLPALAIGLTLVSLLTTAACTHASTDGDVSAARKAKNPTATAPQVDVDKAAAALLPAAVRTKGTLTVASDASYRPFEYFDTDSKTIIGFDIDLTDAVGATLGLKTRHVNAGFDGILPGLAARKYDIGASAFSVTPERAKTVDFVEYLRGGTGIAVKTGNPLGLKMEPKSLCGHAVSAQKGSVQGLSLLPEISKSCTEDGRKPVAIELFPSQDGANLAVVSGRVDAVMADTVSLGLQAEASGGKFALVDGPLYAPDRYGLAVPKGSPLKPALDAALKSVLADGTMDALMKKWAITKASRIKDGS</sequence>
<organism evidence="8 9">
    <name type="scientific">Streptomyces antnestii</name>
    <dbReference type="NCBI Taxonomy" id="2494256"/>
    <lineage>
        <taxon>Bacteria</taxon>
        <taxon>Bacillati</taxon>
        <taxon>Actinomycetota</taxon>
        <taxon>Actinomycetes</taxon>
        <taxon>Kitasatosporales</taxon>
        <taxon>Streptomycetaceae</taxon>
        <taxon>Streptomyces</taxon>
    </lineage>
</organism>
<keyword evidence="9" id="KW-1185">Reference proteome</keyword>